<accession>A0A1X7VJM2</accession>
<sequence length="43" mass="4698">MTNYLGVATGVSLCSDLCLHDLWVPGTMCRGVAHCRAYIDKIL</sequence>
<evidence type="ECO:0000313" key="1">
    <source>
        <dbReference type="EnsemblMetazoa" id="Aqu2.1.39657_001"/>
    </source>
</evidence>
<reference evidence="1" key="1">
    <citation type="submission" date="2017-05" db="UniProtKB">
        <authorList>
            <consortium name="EnsemblMetazoa"/>
        </authorList>
    </citation>
    <scope>IDENTIFICATION</scope>
</reference>
<proteinExistence type="predicted"/>
<organism evidence="1">
    <name type="scientific">Amphimedon queenslandica</name>
    <name type="common">Sponge</name>
    <dbReference type="NCBI Taxonomy" id="400682"/>
    <lineage>
        <taxon>Eukaryota</taxon>
        <taxon>Metazoa</taxon>
        <taxon>Porifera</taxon>
        <taxon>Demospongiae</taxon>
        <taxon>Heteroscleromorpha</taxon>
        <taxon>Haplosclerida</taxon>
        <taxon>Niphatidae</taxon>
        <taxon>Amphimedon</taxon>
    </lineage>
</organism>
<name>A0A1X7VJM2_AMPQE</name>
<protein>
    <submittedName>
        <fullName evidence="1">Uncharacterized protein</fullName>
    </submittedName>
</protein>
<dbReference type="AlphaFoldDB" id="A0A1X7VJM2"/>
<dbReference type="EnsemblMetazoa" id="Aqu2.1.39657_001">
    <property type="protein sequence ID" value="Aqu2.1.39657_001"/>
    <property type="gene ID" value="Aqu2.1.39657"/>
</dbReference>
<dbReference type="InParanoid" id="A0A1X7VJM2"/>